<dbReference type="SUPFAM" id="SSF56672">
    <property type="entry name" value="DNA/RNA polymerases"/>
    <property type="match status" value="1"/>
</dbReference>
<protein>
    <recommendedName>
        <fullName evidence="3">Reverse transcriptase</fullName>
    </recommendedName>
</protein>
<evidence type="ECO:0000313" key="1">
    <source>
        <dbReference type="EMBL" id="WVZ63770.1"/>
    </source>
</evidence>
<dbReference type="EMBL" id="CP144747">
    <property type="protein sequence ID" value="WVZ63770.1"/>
    <property type="molecule type" value="Genomic_DNA"/>
</dbReference>
<keyword evidence="2" id="KW-1185">Reference proteome</keyword>
<dbReference type="InterPro" id="IPR043502">
    <property type="entry name" value="DNA/RNA_pol_sf"/>
</dbReference>
<evidence type="ECO:0000313" key="2">
    <source>
        <dbReference type="Proteomes" id="UP001341281"/>
    </source>
</evidence>
<dbReference type="InterPro" id="IPR050951">
    <property type="entry name" value="Retrovirus_Pol_polyprotein"/>
</dbReference>
<accession>A0AAQ3T0A1</accession>
<dbReference type="Gene3D" id="3.30.70.270">
    <property type="match status" value="2"/>
</dbReference>
<dbReference type="AlphaFoldDB" id="A0AAQ3T0A1"/>
<dbReference type="InterPro" id="IPR043128">
    <property type="entry name" value="Rev_trsase/Diguanyl_cyclase"/>
</dbReference>
<proteinExistence type="predicted"/>
<evidence type="ECO:0008006" key="3">
    <source>
        <dbReference type="Google" id="ProtNLM"/>
    </source>
</evidence>
<dbReference type="PANTHER" id="PTHR37984">
    <property type="entry name" value="PROTEIN CBG26694"/>
    <property type="match status" value="1"/>
</dbReference>
<dbReference type="Proteomes" id="UP001341281">
    <property type="component" value="Chromosome 03"/>
</dbReference>
<dbReference type="Gene3D" id="3.10.10.10">
    <property type="entry name" value="HIV Type 1 Reverse Transcriptase, subunit A, domain 1"/>
    <property type="match status" value="1"/>
</dbReference>
<sequence length="175" mass="19983">MTIKDKFPIVMIKELLDELRGASFFTKLDMCSGYHQVRMHPDDIDKTAFRTHPGLFEFLLYLIYNVLQPQDPQLCVKKSRCEFGLMALPYLGHIISAQGVAMDQLKVQAVLDWPQPSSISTLRGFLSLACFNRRFIHNFGAIVAPLTALKDGFCWSEAASWHSRLPSQHLWYCSS</sequence>
<organism evidence="1 2">
    <name type="scientific">Paspalum notatum var. saurae</name>
    <dbReference type="NCBI Taxonomy" id="547442"/>
    <lineage>
        <taxon>Eukaryota</taxon>
        <taxon>Viridiplantae</taxon>
        <taxon>Streptophyta</taxon>
        <taxon>Embryophyta</taxon>
        <taxon>Tracheophyta</taxon>
        <taxon>Spermatophyta</taxon>
        <taxon>Magnoliopsida</taxon>
        <taxon>Liliopsida</taxon>
        <taxon>Poales</taxon>
        <taxon>Poaceae</taxon>
        <taxon>PACMAD clade</taxon>
        <taxon>Panicoideae</taxon>
        <taxon>Andropogonodae</taxon>
        <taxon>Paspaleae</taxon>
        <taxon>Paspalinae</taxon>
        <taxon>Paspalum</taxon>
    </lineage>
</organism>
<name>A0AAQ3T0A1_PASNO</name>
<gene>
    <name evidence="1" type="ORF">U9M48_013376</name>
</gene>
<reference evidence="1 2" key="1">
    <citation type="submission" date="2024-02" db="EMBL/GenBank/DDBJ databases">
        <title>High-quality chromosome-scale genome assembly of Pensacola bahiagrass (Paspalum notatum Flugge var. saurae).</title>
        <authorList>
            <person name="Vega J.M."/>
            <person name="Podio M."/>
            <person name="Orjuela J."/>
            <person name="Siena L.A."/>
            <person name="Pessino S.C."/>
            <person name="Combes M.C."/>
            <person name="Mariac C."/>
            <person name="Albertini E."/>
            <person name="Pupilli F."/>
            <person name="Ortiz J.P.A."/>
            <person name="Leblanc O."/>
        </authorList>
    </citation>
    <scope>NUCLEOTIDE SEQUENCE [LARGE SCALE GENOMIC DNA]</scope>
    <source>
        <strain evidence="1">R1</strain>
        <tissue evidence="1">Leaf</tissue>
    </source>
</reference>
<dbReference type="PANTHER" id="PTHR37984:SF5">
    <property type="entry name" value="PROTEIN NYNRIN-LIKE"/>
    <property type="match status" value="1"/>
</dbReference>